<evidence type="ECO:0000313" key="2">
    <source>
        <dbReference type="EMBL" id="GAF86819.1"/>
    </source>
</evidence>
<feature type="region of interest" description="Disordered" evidence="1">
    <location>
        <begin position="1"/>
        <end position="48"/>
    </location>
</feature>
<reference evidence="2" key="1">
    <citation type="journal article" date="2014" name="Front. Microbiol.">
        <title>High frequency of phylogenetically diverse reductive dehalogenase-homologous genes in deep subseafloor sedimentary metagenomes.</title>
        <authorList>
            <person name="Kawai M."/>
            <person name="Futagami T."/>
            <person name="Toyoda A."/>
            <person name="Takaki Y."/>
            <person name="Nishi S."/>
            <person name="Hori S."/>
            <person name="Arai W."/>
            <person name="Tsubouchi T."/>
            <person name="Morono Y."/>
            <person name="Uchiyama I."/>
            <person name="Ito T."/>
            <person name="Fujiyama A."/>
            <person name="Inagaki F."/>
            <person name="Takami H."/>
        </authorList>
    </citation>
    <scope>NUCLEOTIDE SEQUENCE</scope>
    <source>
        <strain evidence="2">Expedition CK06-06</strain>
    </source>
</reference>
<sequence length="150" mass="17036">MTKPGPQRLSTEQLEHRGSWLAKERRKEEKAAAAPKRPKRKIPPPVDRESLKDIIKIIPGYDPYKGAEDYEFGDEGAEKAGKAIDFFQQKLSHVKGELAGKAFLLEDWEQAIIANLFGWKQKNTGFRRYQESLIFVPRKNGKTPLCAGIV</sequence>
<dbReference type="PANTHER" id="PTHR41287:SF1">
    <property type="entry name" value="PROTEIN YMFN"/>
    <property type="match status" value="1"/>
</dbReference>
<feature type="compositionally biased region" description="Basic and acidic residues" evidence="1">
    <location>
        <begin position="13"/>
        <end position="31"/>
    </location>
</feature>
<gene>
    <name evidence="2" type="ORF">S01H1_26958</name>
</gene>
<dbReference type="InterPro" id="IPR005021">
    <property type="entry name" value="Terminase_largesu-like"/>
</dbReference>
<dbReference type="PANTHER" id="PTHR41287">
    <property type="match status" value="1"/>
</dbReference>
<dbReference type="EMBL" id="BARS01016376">
    <property type="protein sequence ID" value="GAF86819.1"/>
    <property type="molecule type" value="Genomic_DNA"/>
</dbReference>
<proteinExistence type="predicted"/>
<dbReference type="AlphaFoldDB" id="X0T0N9"/>
<evidence type="ECO:0000256" key="1">
    <source>
        <dbReference type="SAM" id="MobiDB-lite"/>
    </source>
</evidence>
<feature type="non-terminal residue" evidence="2">
    <location>
        <position position="150"/>
    </location>
</feature>
<accession>X0T0N9</accession>
<protein>
    <submittedName>
        <fullName evidence="2">Uncharacterized protein</fullName>
    </submittedName>
</protein>
<name>X0T0N9_9ZZZZ</name>
<organism evidence="2">
    <name type="scientific">marine sediment metagenome</name>
    <dbReference type="NCBI Taxonomy" id="412755"/>
    <lineage>
        <taxon>unclassified sequences</taxon>
        <taxon>metagenomes</taxon>
        <taxon>ecological metagenomes</taxon>
    </lineage>
</organism>
<comment type="caution">
    <text evidence="2">The sequence shown here is derived from an EMBL/GenBank/DDBJ whole genome shotgun (WGS) entry which is preliminary data.</text>
</comment>